<keyword evidence="1" id="KW-0812">Transmembrane</keyword>
<proteinExistence type="predicted"/>
<dbReference type="EMBL" id="JAGTJQ010000006">
    <property type="protein sequence ID" value="KAH7028875.1"/>
    <property type="molecule type" value="Genomic_DNA"/>
</dbReference>
<accession>A0A9P8Y4G1</accession>
<organism evidence="2 3">
    <name type="scientific">Microdochium trichocladiopsis</name>
    <dbReference type="NCBI Taxonomy" id="1682393"/>
    <lineage>
        <taxon>Eukaryota</taxon>
        <taxon>Fungi</taxon>
        <taxon>Dikarya</taxon>
        <taxon>Ascomycota</taxon>
        <taxon>Pezizomycotina</taxon>
        <taxon>Sordariomycetes</taxon>
        <taxon>Xylariomycetidae</taxon>
        <taxon>Xylariales</taxon>
        <taxon>Microdochiaceae</taxon>
        <taxon>Microdochium</taxon>
    </lineage>
</organism>
<evidence type="ECO:0000313" key="3">
    <source>
        <dbReference type="Proteomes" id="UP000756346"/>
    </source>
</evidence>
<name>A0A9P8Y4G1_9PEZI</name>
<protein>
    <submittedName>
        <fullName evidence="2">Uncharacterized protein</fullName>
    </submittedName>
</protein>
<keyword evidence="1" id="KW-1133">Transmembrane helix</keyword>
<evidence type="ECO:0000256" key="1">
    <source>
        <dbReference type="SAM" id="Phobius"/>
    </source>
</evidence>
<dbReference type="AlphaFoldDB" id="A0A9P8Y4G1"/>
<keyword evidence="3" id="KW-1185">Reference proteome</keyword>
<feature type="transmembrane region" description="Helical" evidence="1">
    <location>
        <begin position="36"/>
        <end position="58"/>
    </location>
</feature>
<comment type="caution">
    <text evidence="2">The sequence shown here is derived from an EMBL/GenBank/DDBJ whole genome shotgun (WGS) entry which is preliminary data.</text>
</comment>
<gene>
    <name evidence="2" type="ORF">B0I36DRAFT_349859</name>
</gene>
<keyword evidence="1" id="KW-0472">Membrane</keyword>
<reference evidence="2" key="1">
    <citation type="journal article" date="2021" name="Nat. Commun.">
        <title>Genetic determinants of endophytism in the Arabidopsis root mycobiome.</title>
        <authorList>
            <person name="Mesny F."/>
            <person name="Miyauchi S."/>
            <person name="Thiergart T."/>
            <person name="Pickel B."/>
            <person name="Atanasova L."/>
            <person name="Karlsson M."/>
            <person name="Huettel B."/>
            <person name="Barry K.W."/>
            <person name="Haridas S."/>
            <person name="Chen C."/>
            <person name="Bauer D."/>
            <person name="Andreopoulos W."/>
            <person name="Pangilinan J."/>
            <person name="LaButti K."/>
            <person name="Riley R."/>
            <person name="Lipzen A."/>
            <person name="Clum A."/>
            <person name="Drula E."/>
            <person name="Henrissat B."/>
            <person name="Kohler A."/>
            <person name="Grigoriev I.V."/>
            <person name="Martin F.M."/>
            <person name="Hacquard S."/>
        </authorList>
    </citation>
    <scope>NUCLEOTIDE SEQUENCE</scope>
    <source>
        <strain evidence="2">MPI-CAGE-CH-0230</strain>
    </source>
</reference>
<evidence type="ECO:0000313" key="2">
    <source>
        <dbReference type="EMBL" id="KAH7028875.1"/>
    </source>
</evidence>
<dbReference type="Proteomes" id="UP000756346">
    <property type="component" value="Unassembled WGS sequence"/>
</dbReference>
<dbReference type="GeneID" id="70186389"/>
<sequence length="165" mass="17456">MSQYHLSSSDAAIVAEDAGDGLVFGGWWSVVLPSSVFAVTSFVALDLVASFAFVLAVLRLLPFSEVTGFAVLLSTAGVGAEGLTRVDLLGASVWRQATDWKCLWKARVGSDEVVGTTGTADYVGPDLRAGRLCSQSGTVQTELPSSHRHLGVCDLFMDCDRHATC</sequence>
<dbReference type="RefSeq" id="XP_046011163.1">
    <property type="nucleotide sequence ID" value="XM_046156843.1"/>
</dbReference>